<evidence type="ECO:0000313" key="3">
    <source>
        <dbReference type="Proteomes" id="UP000800093"/>
    </source>
</evidence>
<organism evidence="2 3">
    <name type="scientific">Lojkania enalia</name>
    <dbReference type="NCBI Taxonomy" id="147567"/>
    <lineage>
        <taxon>Eukaryota</taxon>
        <taxon>Fungi</taxon>
        <taxon>Dikarya</taxon>
        <taxon>Ascomycota</taxon>
        <taxon>Pezizomycotina</taxon>
        <taxon>Dothideomycetes</taxon>
        <taxon>Pleosporomycetidae</taxon>
        <taxon>Pleosporales</taxon>
        <taxon>Pleosporales incertae sedis</taxon>
        <taxon>Lojkania</taxon>
    </lineage>
</organism>
<gene>
    <name evidence="2" type="ORF">CC78DRAFT_540572</name>
</gene>
<reference evidence="3" key="1">
    <citation type="journal article" date="2020" name="Stud. Mycol.">
        <title>101 Dothideomycetes genomes: A test case for predicting lifestyles and emergence of pathogens.</title>
        <authorList>
            <person name="Haridas S."/>
            <person name="Albert R."/>
            <person name="Binder M."/>
            <person name="Bloem J."/>
            <person name="LaButti K."/>
            <person name="Salamov A."/>
            <person name="Andreopoulos B."/>
            <person name="Baker S."/>
            <person name="Barry K."/>
            <person name="Bills G."/>
            <person name="Bluhm B."/>
            <person name="Cannon C."/>
            <person name="Castanera R."/>
            <person name="Culley D."/>
            <person name="Daum C."/>
            <person name="Ezra D."/>
            <person name="Gonzalez J."/>
            <person name="Henrissat B."/>
            <person name="Kuo A."/>
            <person name="Liang C."/>
            <person name="Lipzen A."/>
            <person name="Lutzoni F."/>
            <person name="Magnuson J."/>
            <person name="Mondo S."/>
            <person name="Nolan M."/>
            <person name="Ohm R."/>
            <person name="Pangilinan J."/>
            <person name="Park H.-J."/>
            <person name="Ramirez L."/>
            <person name="Alfaro M."/>
            <person name="Sun H."/>
            <person name="Tritt A."/>
            <person name="Yoshinaga Y."/>
            <person name="Zwiers L.-H."/>
            <person name="Turgeon B."/>
            <person name="Goodwin S."/>
            <person name="Spatafora J."/>
            <person name="Crous P."/>
            <person name="Grigoriev I."/>
        </authorList>
    </citation>
    <scope>NUCLEOTIDE SEQUENCE [LARGE SCALE GENOMIC DNA]</scope>
    <source>
        <strain evidence="3">CBS 304.66</strain>
    </source>
</reference>
<feature type="region of interest" description="Disordered" evidence="1">
    <location>
        <begin position="510"/>
        <end position="541"/>
    </location>
</feature>
<dbReference type="EMBL" id="ML986585">
    <property type="protein sequence ID" value="KAF2268725.1"/>
    <property type="molecule type" value="Genomic_DNA"/>
</dbReference>
<evidence type="ECO:0000256" key="1">
    <source>
        <dbReference type="SAM" id="MobiDB-lite"/>
    </source>
</evidence>
<feature type="region of interest" description="Disordered" evidence="1">
    <location>
        <begin position="254"/>
        <end position="287"/>
    </location>
</feature>
<dbReference type="OrthoDB" id="3801063at2759"/>
<evidence type="ECO:0000313" key="2">
    <source>
        <dbReference type="EMBL" id="KAF2268725.1"/>
    </source>
</evidence>
<protein>
    <submittedName>
        <fullName evidence="2">Uncharacterized protein</fullName>
    </submittedName>
</protein>
<proteinExistence type="predicted"/>
<accession>A0A9P4N3P6</accession>
<comment type="caution">
    <text evidence="2">The sequence shown here is derived from an EMBL/GenBank/DDBJ whole genome shotgun (WGS) entry which is preliminary data.</text>
</comment>
<sequence length="541" mass="60144">MADAAGSGFQGQWGRGFTHKGQIQDFYREVEPSKAGMLEGGRVEPAASGPIQPQELIHMPITNMQSMLSRAPANHSLQEPLPARKASPIQLTYTNNWNAAYEYNRTVTVAPFLDHKSDETILQVLQDREFWVGSLVAAIINLENVRDRVGSYERKFFLQKLDMKAIESVARTIFAALIDQVVQGYRGFRQSRLYSATPNEEFKDDQCGDCLTRISNVINVLRMDKKVCKGVINDSTRILDLVFAPLKVAKTKLDNERNNDQKRQVTEKRRHEEQMSPALKERNDKALEEDRETVGVSLLLSRSPSAAIPETKSEARSSVPSILNLTAQSRDTSSQGLPPQDFEKHHFDLSGQRVGGEINFRPRELSLGYGSTNPHSYINCGYHTRDTNFSYPATSLNTTAAGLLLTSSGKRLQDPPSVPAPRSSVIQKRMKVQQSGSANLSNLMPPKFSIGLSGIRPQAGETTIPSSRQLVSSNFARAFAGNINSENGPPSPKERFEDTEDRFHVLYEKEGEKAQNKAVEGRGRCGSKKKETRGVPEQGDH</sequence>
<dbReference type="AlphaFoldDB" id="A0A9P4N3P6"/>
<name>A0A9P4N3P6_9PLEO</name>
<keyword evidence="3" id="KW-1185">Reference proteome</keyword>
<dbReference type="Proteomes" id="UP000800093">
    <property type="component" value="Unassembled WGS sequence"/>
</dbReference>